<reference evidence="1" key="1">
    <citation type="submission" date="2021-01" db="EMBL/GenBank/DDBJ databases">
        <authorList>
            <consortium name="Genoscope - CEA"/>
            <person name="William W."/>
        </authorList>
    </citation>
    <scope>NUCLEOTIDE SEQUENCE</scope>
</reference>
<dbReference type="OrthoDB" id="321889at2759"/>
<dbReference type="OMA" id="WIEGSTY"/>
<keyword evidence="2" id="KW-1185">Reference proteome</keyword>
<dbReference type="EMBL" id="CAJJDP010000120">
    <property type="protein sequence ID" value="CAD8199556.1"/>
    <property type="molecule type" value="Genomic_DNA"/>
</dbReference>
<proteinExistence type="predicted"/>
<dbReference type="Proteomes" id="UP000683925">
    <property type="component" value="Unassembled WGS sequence"/>
</dbReference>
<comment type="caution">
    <text evidence="1">The sequence shown here is derived from an EMBL/GenBank/DDBJ whole genome shotgun (WGS) entry which is preliminary data.</text>
</comment>
<evidence type="ECO:0000313" key="1">
    <source>
        <dbReference type="EMBL" id="CAD8199556.1"/>
    </source>
</evidence>
<gene>
    <name evidence="1" type="ORF">POCTA_138.1.T1200004</name>
</gene>
<organism evidence="1 2">
    <name type="scientific">Paramecium octaurelia</name>
    <dbReference type="NCBI Taxonomy" id="43137"/>
    <lineage>
        <taxon>Eukaryota</taxon>
        <taxon>Sar</taxon>
        <taxon>Alveolata</taxon>
        <taxon>Ciliophora</taxon>
        <taxon>Intramacronucleata</taxon>
        <taxon>Oligohymenophorea</taxon>
        <taxon>Peniculida</taxon>
        <taxon>Parameciidae</taxon>
        <taxon>Paramecium</taxon>
    </lineage>
</organism>
<accession>A0A8S1XE96</accession>
<protein>
    <submittedName>
        <fullName evidence="1">Uncharacterized protein</fullName>
    </submittedName>
</protein>
<sequence length="225" mass="26224">MEYHQFLSIQVFSNRKFRKLFVNLIKIKNLIKKEIYALKTQIAIKSQSILVTNSGQDSPTQTQQNESLIIKSQDKSYHNIKLIYDEYPPITEIMNLKEKLKLIDQVHFSLKRKMCNILEILIKITQGITKMNFYGSISWLRCLNQQDCTTRYIFLGELAEEAFPFLSRSYDLKIQTFQNYLNGATFTGLIDDKGQKSGIRKYIWKVGSTYILVNSLVVVLMDLAK</sequence>
<name>A0A8S1XE96_PAROT</name>
<dbReference type="AlphaFoldDB" id="A0A8S1XE96"/>
<evidence type="ECO:0000313" key="2">
    <source>
        <dbReference type="Proteomes" id="UP000683925"/>
    </source>
</evidence>